<gene>
    <name evidence="4" type="primary">RBM8A_1</name>
    <name evidence="4" type="ORF">IWQ60_003174</name>
</gene>
<dbReference type="InterPro" id="IPR000504">
    <property type="entry name" value="RRM_dom"/>
</dbReference>
<dbReference type="PANTHER" id="PTHR45894">
    <property type="entry name" value="RNA-BINDING PROTEIN 8A"/>
    <property type="match status" value="1"/>
</dbReference>
<dbReference type="SUPFAM" id="SSF54928">
    <property type="entry name" value="RNA-binding domain, RBD"/>
    <property type="match status" value="1"/>
</dbReference>
<evidence type="ECO:0000313" key="4">
    <source>
        <dbReference type="EMBL" id="KAJ1927163.1"/>
    </source>
</evidence>
<dbReference type="SMART" id="SM00360">
    <property type="entry name" value="RRM"/>
    <property type="match status" value="1"/>
</dbReference>
<proteinExistence type="predicted"/>
<dbReference type="GO" id="GO:0003723">
    <property type="term" value="F:RNA binding"/>
    <property type="evidence" value="ECO:0007669"/>
    <property type="project" value="UniProtKB-UniRule"/>
</dbReference>
<organism evidence="4 5">
    <name type="scientific">Tieghemiomyces parasiticus</name>
    <dbReference type="NCBI Taxonomy" id="78921"/>
    <lineage>
        <taxon>Eukaryota</taxon>
        <taxon>Fungi</taxon>
        <taxon>Fungi incertae sedis</taxon>
        <taxon>Zoopagomycota</taxon>
        <taxon>Kickxellomycotina</taxon>
        <taxon>Dimargaritomycetes</taxon>
        <taxon>Dimargaritales</taxon>
        <taxon>Dimargaritaceae</taxon>
        <taxon>Tieghemiomyces</taxon>
    </lineage>
</organism>
<accession>A0A9W8AGP4</accession>
<evidence type="ECO:0000259" key="3">
    <source>
        <dbReference type="PROSITE" id="PS50102"/>
    </source>
</evidence>
<dbReference type="InterPro" id="IPR035979">
    <property type="entry name" value="RBD_domain_sf"/>
</dbReference>
<dbReference type="Gene3D" id="3.30.70.330">
    <property type="match status" value="1"/>
</dbReference>
<dbReference type="Proteomes" id="UP001150569">
    <property type="component" value="Unassembled WGS sequence"/>
</dbReference>
<dbReference type="GO" id="GO:0005737">
    <property type="term" value="C:cytoplasm"/>
    <property type="evidence" value="ECO:0007669"/>
    <property type="project" value="InterPro"/>
</dbReference>
<evidence type="ECO:0000313" key="5">
    <source>
        <dbReference type="Proteomes" id="UP001150569"/>
    </source>
</evidence>
<dbReference type="GO" id="GO:0006396">
    <property type="term" value="P:RNA processing"/>
    <property type="evidence" value="ECO:0007669"/>
    <property type="project" value="InterPro"/>
</dbReference>
<protein>
    <submittedName>
        <fullName evidence="4">RNA-binding protein 8A</fullName>
    </submittedName>
</protein>
<keyword evidence="1" id="KW-0694">RNA-binding</keyword>
<feature type="compositionally biased region" description="Polar residues" evidence="2">
    <location>
        <begin position="90"/>
        <end position="101"/>
    </location>
</feature>
<dbReference type="PROSITE" id="PS50102">
    <property type="entry name" value="RRM"/>
    <property type="match status" value="1"/>
</dbReference>
<dbReference type="Pfam" id="PF00076">
    <property type="entry name" value="RRM_1"/>
    <property type="match status" value="1"/>
</dbReference>
<sequence length="203" mass="22883">MDEKFEVAEVLPPTSAESEMQVDELGKCDEVGNDPLSYQETPRAQPPQEEPEDVKETRPRPAVRSVVKKGRGFLSRADATTMDPADESTADTMEQDTTTVGQYERSVEGWVIIVTGLHEEATEEDVTDKFADYGRIKDFQMNLDRRTGYVKGYALIEYEEYKEAEAAVADTNGTEYLGRPLRSEFAFLEGKSSSYTQVTSRRR</sequence>
<dbReference type="GO" id="GO:0005634">
    <property type="term" value="C:nucleus"/>
    <property type="evidence" value="ECO:0007669"/>
    <property type="project" value="InterPro"/>
</dbReference>
<feature type="region of interest" description="Disordered" evidence="2">
    <location>
        <begin position="1"/>
        <end position="101"/>
    </location>
</feature>
<keyword evidence="5" id="KW-1185">Reference proteome</keyword>
<comment type="caution">
    <text evidence="4">The sequence shown here is derived from an EMBL/GenBank/DDBJ whole genome shotgun (WGS) entry which is preliminary data.</text>
</comment>
<name>A0A9W8AGP4_9FUNG</name>
<dbReference type="PRINTS" id="PR01738">
    <property type="entry name" value="RNABINDINGM8"/>
</dbReference>
<dbReference type="EMBL" id="JANBPT010000131">
    <property type="protein sequence ID" value="KAJ1927163.1"/>
    <property type="molecule type" value="Genomic_DNA"/>
</dbReference>
<dbReference type="InterPro" id="IPR008111">
    <property type="entry name" value="RNA-bd_8"/>
</dbReference>
<evidence type="ECO:0000256" key="1">
    <source>
        <dbReference type="PROSITE-ProRule" id="PRU00176"/>
    </source>
</evidence>
<dbReference type="AlphaFoldDB" id="A0A9W8AGP4"/>
<dbReference type="OrthoDB" id="15688at2759"/>
<reference evidence="4" key="1">
    <citation type="submission" date="2022-07" db="EMBL/GenBank/DDBJ databases">
        <title>Phylogenomic reconstructions and comparative analyses of Kickxellomycotina fungi.</title>
        <authorList>
            <person name="Reynolds N.K."/>
            <person name="Stajich J.E."/>
            <person name="Barry K."/>
            <person name="Grigoriev I.V."/>
            <person name="Crous P."/>
            <person name="Smith M.E."/>
        </authorList>
    </citation>
    <scope>NUCLEOTIDE SEQUENCE</scope>
    <source>
        <strain evidence="4">RSA 861</strain>
    </source>
</reference>
<feature type="domain" description="RRM" evidence="3">
    <location>
        <begin position="110"/>
        <end position="188"/>
    </location>
</feature>
<evidence type="ECO:0000256" key="2">
    <source>
        <dbReference type="SAM" id="MobiDB-lite"/>
    </source>
</evidence>
<dbReference type="InterPro" id="IPR012677">
    <property type="entry name" value="Nucleotide-bd_a/b_plait_sf"/>
</dbReference>